<gene>
    <name evidence="1" type="ORF">GRF29_19g2744316</name>
</gene>
<comment type="caution">
    <text evidence="1">The sequence shown here is derived from an EMBL/GenBank/DDBJ whole genome shotgun (WGS) entry which is preliminary data.</text>
</comment>
<dbReference type="AlphaFoldDB" id="A0AAN6M6N5"/>
<dbReference type="InterPro" id="IPR053204">
    <property type="entry name" value="Oxopyrrolidines_Biosynth-assoc"/>
</dbReference>
<proteinExistence type="predicted"/>
<organism evidence="1 2">
    <name type="scientific">Pseudopithomyces chartarum</name>
    <dbReference type="NCBI Taxonomy" id="1892770"/>
    <lineage>
        <taxon>Eukaryota</taxon>
        <taxon>Fungi</taxon>
        <taxon>Dikarya</taxon>
        <taxon>Ascomycota</taxon>
        <taxon>Pezizomycotina</taxon>
        <taxon>Dothideomycetes</taxon>
        <taxon>Pleosporomycetidae</taxon>
        <taxon>Pleosporales</taxon>
        <taxon>Massarineae</taxon>
        <taxon>Didymosphaeriaceae</taxon>
        <taxon>Pseudopithomyces</taxon>
    </lineage>
</organism>
<protein>
    <submittedName>
        <fullName evidence="1">Uncharacterized protein</fullName>
    </submittedName>
</protein>
<dbReference type="EMBL" id="WVTA01000003">
    <property type="protein sequence ID" value="KAK3215266.1"/>
    <property type="molecule type" value="Genomic_DNA"/>
</dbReference>
<dbReference type="InterPro" id="IPR022085">
    <property type="entry name" value="OpdG"/>
</dbReference>
<evidence type="ECO:0000313" key="2">
    <source>
        <dbReference type="Proteomes" id="UP001280581"/>
    </source>
</evidence>
<name>A0AAN6M6N5_9PLEO</name>
<keyword evidence="2" id="KW-1185">Reference proteome</keyword>
<dbReference type="PANTHER" id="PTHR38797:SF4">
    <property type="entry name" value="NUCLEAR PORE COMPLEX PROTEIN NUP85"/>
    <property type="match status" value="1"/>
</dbReference>
<accession>A0AAN6M6N5</accession>
<reference evidence="1 2" key="1">
    <citation type="submission" date="2021-02" db="EMBL/GenBank/DDBJ databases">
        <title>Genome assembly of Pseudopithomyces chartarum.</title>
        <authorList>
            <person name="Jauregui R."/>
            <person name="Singh J."/>
            <person name="Voisey C."/>
        </authorList>
    </citation>
    <scope>NUCLEOTIDE SEQUENCE [LARGE SCALE GENOMIC DNA]</scope>
    <source>
        <strain evidence="1 2">AGR01</strain>
    </source>
</reference>
<dbReference type="Proteomes" id="UP001280581">
    <property type="component" value="Unassembled WGS sequence"/>
</dbReference>
<dbReference type="Pfam" id="PF12311">
    <property type="entry name" value="DUF3632"/>
    <property type="match status" value="1"/>
</dbReference>
<dbReference type="PANTHER" id="PTHR38797">
    <property type="entry name" value="NUCLEAR PORE COMPLEX PROTEIN NUP85-RELATED"/>
    <property type="match status" value="1"/>
</dbReference>
<evidence type="ECO:0000313" key="1">
    <source>
        <dbReference type="EMBL" id="KAK3215266.1"/>
    </source>
</evidence>
<sequence>MQQRERIEKVFSETNDEPTQIDRIAEIRGWFRPEKNSIFYPAVQNYVNDETDLQTTVTQITKPIDEAIAAQKFENTGQEDLWNSILHSAKRIPYQQNGHKKLLDLIKAIQKCPEPSLSEEQSMYTTLSSLGRQVREVYNDSPGDIGKFPPEIHAWTNCNYFLALLNNSEILNLHIYVIWAMREALEEKADPPKEWYDTHVPAAAVWVFVLGRKLYEREEDLTPKSEYEGNPARGGELWTGGSEFSKARWAFWKKRFGEVAGEEGVSQETKDIAKEAVAAMEKAESA</sequence>